<name>A0A6C0E9Z0_9ZZZZ</name>
<organism evidence="1">
    <name type="scientific">viral metagenome</name>
    <dbReference type="NCBI Taxonomy" id="1070528"/>
    <lineage>
        <taxon>unclassified sequences</taxon>
        <taxon>metagenomes</taxon>
        <taxon>organismal metagenomes</taxon>
    </lineage>
</organism>
<dbReference type="EMBL" id="MN739759">
    <property type="protein sequence ID" value="QHT25213.1"/>
    <property type="molecule type" value="Genomic_DNA"/>
</dbReference>
<sequence>MMKLGKCELCQSESPLDELTHVHNLGKITYECWDDKKCREIVQERKRQIKLENDKILRIIKEKENQEKEAFSEERKKFVIKETKLWDQFNIMLENLWEYHQKNNNGYIHYYDNENNIVYSWDINKEIWGIADSDTTRYVIDKMTQEE</sequence>
<dbReference type="AlphaFoldDB" id="A0A6C0E9Z0"/>
<reference evidence="1" key="1">
    <citation type="journal article" date="2020" name="Nature">
        <title>Giant virus diversity and host interactions through global metagenomics.</title>
        <authorList>
            <person name="Schulz F."/>
            <person name="Roux S."/>
            <person name="Paez-Espino D."/>
            <person name="Jungbluth S."/>
            <person name="Walsh D.A."/>
            <person name="Denef V.J."/>
            <person name="McMahon K.D."/>
            <person name="Konstantinidis K.T."/>
            <person name="Eloe-Fadrosh E.A."/>
            <person name="Kyrpides N.C."/>
            <person name="Woyke T."/>
        </authorList>
    </citation>
    <scope>NUCLEOTIDE SEQUENCE</scope>
    <source>
        <strain evidence="1">GVMAG-M-3300023179-150</strain>
    </source>
</reference>
<accession>A0A6C0E9Z0</accession>
<evidence type="ECO:0000313" key="1">
    <source>
        <dbReference type="EMBL" id="QHT25213.1"/>
    </source>
</evidence>
<protein>
    <submittedName>
        <fullName evidence="1">Uncharacterized protein</fullName>
    </submittedName>
</protein>
<proteinExistence type="predicted"/>